<name>A0A4V2MXR9_9APHY</name>
<evidence type="ECO:0000256" key="6">
    <source>
        <dbReference type="ARBA" id="ARBA00022833"/>
    </source>
</evidence>
<dbReference type="GO" id="GO:0000978">
    <property type="term" value="F:RNA polymerase II cis-regulatory region sequence-specific DNA binding"/>
    <property type="evidence" value="ECO:0007669"/>
    <property type="project" value="TreeGrafter"/>
</dbReference>
<evidence type="ECO:0000256" key="8">
    <source>
        <dbReference type="ARBA" id="ARBA00023125"/>
    </source>
</evidence>
<dbReference type="AlphaFoldDB" id="A0A4V2MXR9"/>
<evidence type="ECO:0000313" key="14">
    <source>
        <dbReference type="EMBL" id="TCD71247.1"/>
    </source>
</evidence>
<feature type="compositionally biased region" description="Polar residues" evidence="12">
    <location>
        <begin position="57"/>
        <end position="72"/>
    </location>
</feature>
<evidence type="ECO:0000256" key="10">
    <source>
        <dbReference type="ARBA" id="ARBA00023242"/>
    </source>
</evidence>
<dbReference type="EMBL" id="RWJN01000008">
    <property type="protein sequence ID" value="TCD71247.1"/>
    <property type="molecule type" value="Genomic_DNA"/>
</dbReference>
<keyword evidence="10" id="KW-0539">Nucleus</keyword>
<dbReference type="GO" id="GO:0031519">
    <property type="term" value="C:PcG protein complex"/>
    <property type="evidence" value="ECO:0007669"/>
    <property type="project" value="TreeGrafter"/>
</dbReference>
<feature type="domain" description="C2H2-type" evidence="13">
    <location>
        <begin position="167"/>
        <end position="194"/>
    </location>
</feature>
<dbReference type="GO" id="GO:0000981">
    <property type="term" value="F:DNA-binding transcription factor activity, RNA polymerase II-specific"/>
    <property type="evidence" value="ECO:0007669"/>
    <property type="project" value="TreeGrafter"/>
</dbReference>
<dbReference type="Pfam" id="PF00096">
    <property type="entry name" value="zf-C2H2"/>
    <property type="match status" value="2"/>
</dbReference>
<dbReference type="PANTHER" id="PTHR14003">
    <property type="entry name" value="TRANSCRIPTIONAL REPRESSOR PROTEIN YY"/>
    <property type="match status" value="1"/>
</dbReference>
<sequence>MSQRHSPQYPEQGGRGDNRPTLPPIRDLFREELSRSVHAPQGGRYPQGGSPHAANRQLLNEDQYASSATRLSRSYPPYPEETRSASSANHGRNASDSRYGPVHGSPHPQYAQFGHPSTAHGGYPYHASQPPPGRHPSLPGAGSSSGGVSQDMTSQSTPNSGAQPHRYECTYCGKGFTRPSSLKIHINTHTGEKPYLCPYEGCGRSFSVQSNMRRHARVHTRNAESQPEEESEEEAEEYSDEGGSGGGHRR</sequence>
<feature type="compositionally biased region" description="Polar residues" evidence="12">
    <location>
        <begin position="150"/>
        <end position="162"/>
    </location>
</feature>
<protein>
    <recommendedName>
        <fullName evidence="13">C2H2-type domain-containing protein</fullName>
    </recommendedName>
</protein>
<dbReference type="GO" id="GO:0005667">
    <property type="term" value="C:transcription regulator complex"/>
    <property type="evidence" value="ECO:0007669"/>
    <property type="project" value="TreeGrafter"/>
</dbReference>
<dbReference type="GO" id="GO:0008270">
    <property type="term" value="F:zinc ion binding"/>
    <property type="evidence" value="ECO:0007669"/>
    <property type="project" value="UniProtKB-KW"/>
</dbReference>
<organism evidence="14 15">
    <name type="scientific">Steccherinum ochraceum</name>
    <dbReference type="NCBI Taxonomy" id="92696"/>
    <lineage>
        <taxon>Eukaryota</taxon>
        <taxon>Fungi</taxon>
        <taxon>Dikarya</taxon>
        <taxon>Basidiomycota</taxon>
        <taxon>Agaricomycotina</taxon>
        <taxon>Agaricomycetes</taxon>
        <taxon>Polyporales</taxon>
        <taxon>Steccherinaceae</taxon>
        <taxon>Steccherinum</taxon>
    </lineage>
</organism>
<keyword evidence="9" id="KW-0804">Transcription</keyword>
<dbReference type="Gene3D" id="3.30.160.60">
    <property type="entry name" value="Classic Zinc Finger"/>
    <property type="match status" value="2"/>
</dbReference>
<dbReference type="GO" id="GO:0000785">
    <property type="term" value="C:chromatin"/>
    <property type="evidence" value="ECO:0007669"/>
    <property type="project" value="TreeGrafter"/>
</dbReference>
<gene>
    <name evidence="14" type="ORF">EIP91_011725</name>
</gene>
<evidence type="ECO:0000256" key="2">
    <source>
        <dbReference type="ARBA" id="ARBA00006991"/>
    </source>
</evidence>
<evidence type="ECO:0000256" key="12">
    <source>
        <dbReference type="SAM" id="MobiDB-lite"/>
    </source>
</evidence>
<evidence type="ECO:0000256" key="1">
    <source>
        <dbReference type="ARBA" id="ARBA00004123"/>
    </source>
</evidence>
<keyword evidence="6" id="KW-0862">Zinc</keyword>
<feature type="compositionally biased region" description="Polar residues" evidence="12">
    <location>
        <begin position="84"/>
        <end position="96"/>
    </location>
</feature>
<feature type="compositionally biased region" description="Acidic residues" evidence="12">
    <location>
        <begin position="226"/>
        <end position="240"/>
    </location>
</feature>
<evidence type="ECO:0000256" key="9">
    <source>
        <dbReference type="ARBA" id="ARBA00023163"/>
    </source>
</evidence>
<feature type="region of interest" description="Disordered" evidence="12">
    <location>
        <begin position="213"/>
        <end position="250"/>
    </location>
</feature>
<evidence type="ECO:0000256" key="3">
    <source>
        <dbReference type="ARBA" id="ARBA00022723"/>
    </source>
</evidence>
<dbReference type="Proteomes" id="UP000292702">
    <property type="component" value="Unassembled WGS sequence"/>
</dbReference>
<dbReference type="FunFam" id="3.30.160.60:FF:000193">
    <property type="entry name" value="Zinc finger protein 300"/>
    <property type="match status" value="1"/>
</dbReference>
<dbReference type="PROSITE" id="PS50157">
    <property type="entry name" value="ZINC_FINGER_C2H2_2"/>
    <property type="match status" value="2"/>
</dbReference>
<dbReference type="SMART" id="SM00355">
    <property type="entry name" value="ZnF_C2H2"/>
    <property type="match status" value="2"/>
</dbReference>
<evidence type="ECO:0000313" key="15">
    <source>
        <dbReference type="Proteomes" id="UP000292702"/>
    </source>
</evidence>
<evidence type="ECO:0000256" key="7">
    <source>
        <dbReference type="ARBA" id="ARBA00023015"/>
    </source>
</evidence>
<dbReference type="PROSITE" id="PS00028">
    <property type="entry name" value="ZINC_FINGER_C2H2_1"/>
    <property type="match status" value="2"/>
</dbReference>
<evidence type="ECO:0000256" key="11">
    <source>
        <dbReference type="PROSITE-ProRule" id="PRU00042"/>
    </source>
</evidence>
<dbReference type="InterPro" id="IPR013087">
    <property type="entry name" value="Znf_C2H2_type"/>
</dbReference>
<keyword evidence="3" id="KW-0479">Metal-binding</keyword>
<evidence type="ECO:0000256" key="5">
    <source>
        <dbReference type="ARBA" id="ARBA00022771"/>
    </source>
</evidence>
<reference evidence="14 15" key="1">
    <citation type="submission" date="2018-11" db="EMBL/GenBank/DDBJ databases">
        <title>Genome assembly of Steccherinum ochraceum LE-BIN_3174, the white-rot fungus of the Steccherinaceae family (The Residual Polyporoid clade, Polyporales, Basidiomycota).</title>
        <authorList>
            <person name="Fedorova T.V."/>
            <person name="Glazunova O.A."/>
            <person name="Landesman E.O."/>
            <person name="Moiseenko K.V."/>
            <person name="Psurtseva N.V."/>
            <person name="Savinova O.S."/>
            <person name="Shakhova N.V."/>
            <person name="Tyazhelova T.V."/>
            <person name="Vasina D.V."/>
        </authorList>
    </citation>
    <scope>NUCLEOTIDE SEQUENCE [LARGE SCALE GENOMIC DNA]</scope>
    <source>
        <strain evidence="14 15">LE-BIN_3174</strain>
    </source>
</reference>
<feature type="region of interest" description="Disordered" evidence="12">
    <location>
        <begin position="1"/>
        <end position="170"/>
    </location>
</feature>
<accession>A0A4V2MXR9</accession>
<keyword evidence="4" id="KW-0677">Repeat</keyword>
<dbReference type="SUPFAM" id="SSF57667">
    <property type="entry name" value="beta-beta-alpha zinc fingers"/>
    <property type="match status" value="1"/>
</dbReference>
<dbReference type="STRING" id="92696.A0A4V2MXR9"/>
<keyword evidence="5 11" id="KW-0863">Zinc-finger</keyword>
<evidence type="ECO:0000256" key="4">
    <source>
        <dbReference type="ARBA" id="ARBA00022737"/>
    </source>
</evidence>
<feature type="compositionally biased region" description="Low complexity" evidence="12">
    <location>
        <begin position="140"/>
        <end position="149"/>
    </location>
</feature>
<dbReference type="InterPro" id="IPR036236">
    <property type="entry name" value="Znf_C2H2_sf"/>
</dbReference>
<comment type="caution">
    <text evidence="14">The sequence shown here is derived from an EMBL/GenBank/DDBJ whole genome shotgun (WGS) entry which is preliminary data.</text>
</comment>
<dbReference type="PANTHER" id="PTHR14003:SF20">
    <property type="entry name" value="FINGER DOMAIN PROTEIN, PUTATIVE (AFU_ORTHOLOGUE AFUA_4G10380)-RELATED"/>
    <property type="match status" value="1"/>
</dbReference>
<evidence type="ECO:0000259" key="13">
    <source>
        <dbReference type="PROSITE" id="PS50157"/>
    </source>
</evidence>
<dbReference type="FunFam" id="3.30.160.60:FF:000104">
    <property type="entry name" value="Transcriptional repressor protein YY1"/>
    <property type="match status" value="1"/>
</dbReference>
<feature type="domain" description="C2H2-type" evidence="13">
    <location>
        <begin position="195"/>
        <end position="224"/>
    </location>
</feature>
<comment type="subcellular location">
    <subcellularLocation>
        <location evidence="1">Nucleus</location>
    </subcellularLocation>
</comment>
<keyword evidence="7" id="KW-0805">Transcription regulation</keyword>
<keyword evidence="15" id="KW-1185">Reference proteome</keyword>
<proteinExistence type="inferred from homology"/>
<keyword evidence="8" id="KW-0238">DNA-binding</keyword>
<comment type="similarity">
    <text evidence="2">Belongs to the krueppel C2H2-type zinc-finger protein family.</text>
</comment>
<dbReference type="OrthoDB" id="6077919at2759"/>